<dbReference type="STRING" id="75743.A0A401P2U2"/>
<name>A0A401P2U2_SCYTO</name>
<evidence type="ECO:0000313" key="2">
    <source>
        <dbReference type="EMBL" id="GCB67427.1"/>
    </source>
</evidence>
<keyword evidence="1" id="KW-0472">Membrane</keyword>
<organism evidence="2 3">
    <name type="scientific">Scyliorhinus torazame</name>
    <name type="common">Cloudy catshark</name>
    <name type="synonym">Catulus torazame</name>
    <dbReference type="NCBI Taxonomy" id="75743"/>
    <lineage>
        <taxon>Eukaryota</taxon>
        <taxon>Metazoa</taxon>
        <taxon>Chordata</taxon>
        <taxon>Craniata</taxon>
        <taxon>Vertebrata</taxon>
        <taxon>Chondrichthyes</taxon>
        <taxon>Elasmobranchii</taxon>
        <taxon>Galeomorphii</taxon>
        <taxon>Galeoidea</taxon>
        <taxon>Carcharhiniformes</taxon>
        <taxon>Scyliorhinidae</taxon>
        <taxon>Scyliorhinus</taxon>
    </lineage>
</organism>
<sequence>MPKKGNRKRLKYRGNISSEAVTVADYADSDPAIVKSGRVKKAVANAIQKEVKLLCGLEASQVPVTEEALSSVPDDHLDCNSSDEVDADGHSNELKVSRKKKSKRQQDVYLPVRLQREVIGKLGSLRACVIRSLYHMYEPFRARVSDKPAIPESTPNTLQNCSCLLYWCKKGSGNRSDQRWEFNYKFKKQSIKLKNGSRNGLQFPRQYEQVHKNPDQDCYLLQITTLNFIFTPVVMGMTLALFTISVSTDMRHHRVRMLFQDSPIPHGKKPKKDQGLQVILDPVHSVRLLDWWHPQYPFSAKI</sequence>
<gene>
    <name evidence="2" type="ORF">scyTo_0000727</name>
</gene>
<reference evidence="2 3" key="1">
    <citation type="journal article" date="2018" name="Nat. Ecol. Evol.">
        <title>Shark genomes provide insights into elasmobranch evolution and the origin of vertebrates.</title>
        <authorList>
            <person name="Hara Y"/>
            <person name="Yamaguchi K"/>
            <person name="Onimaru K"/>
            <person name="Kadota M"/>
            <person name="Koyanagi M"/>
            <person name="Keeley SD"/>
            <person name="Tatsumi K"/>
            <person name="Tanaka K"/>
            <person name="Motone F"/>
            <person name="Kageyama Y"/>
            <person name="Nozu R"/>
            <person name="Adachi N"/>
            <person name="Nishimura O"/>
            <person name="Nakagawa R"/>
            <person name="Tanegashima C"/>
            <person name="Kiyatake I"/>
            <person name="Matsumoto R"/>
            <person name="Murakumo K"/>
            <person name="Nishida K"/>
            <person name="Terakita A"/>
            <person name="Kuratani S"/>
            <person name="Sato K"/>
            <person name="Hyodo S Kuraku.S."/>
        </authorList>
    </citation>
    <scope>NUCLEOTIDE SEQUENCE [LARGE SCALE GENOMIC DNA]</scope>
</reference>
<evidence type="ECO:0000256" key="1">
    <source>
        <dbReference type="SAM" id="Phobius"/>
    </source>
</evidence>
<dbReference type="Proteomes" id="UP000288216">
    <property type="component" value="Unassembled WGS sequence"/>
</dbReference>
<dbReference type="PANTHER" id="PTHR20988:SF2">
    <property type="entry name" value="TRANSMEMBRANE PROTEIN 183A-RELATED"/>
    <property type="match status" value="1"/>
</dbReference>
<dbReference type="PANTHER" id="PTHR20988">
    <property type="entry name" value="TRANSMEMBRANE PROTEIN 183A-RELATED"/>
    <property type="match status" value="1"/>
</dbReference>
<dbReference type="InterPro" id="IPR026509">
    <property type="entry name" value="TMEM183"/>
</dbReference>
<dbReference type="OMA" id="TAFDSDW"/>
<dbReference type="EMBL" id="BFAA01000147">
    <property type="protein sequence ID" value="GCB67427.1"/>
    <property type="molecule type" value="Genomic_DNA"/>
</dbReference>
<feature type="transmembrane region" description="Helical" evidence="1">
    <location>
        <begin position="219"/>
        <end position="244"/>
    </location>
</feature>
<dbReference type="OrthoDB" id="5955317at2759"/>
<dbReference type="GO" id="GO:0031647">
    <property type="term" value="P:regulation of protein stability"/>
    <property type="evidence" value="ECO:0007669"/>
    <property type="project" value="TreeGrafter"/>
</dbReference>
<keyword evidence="1" id="KW-0812">Transmembrane</keyword>
<evidence type="ECO:0000313" key="3">
    <source>
        <dbReference type="Proteomes" id="UP000288216"/>
    </source>
</evidence>
<protein>
    <recommendedName>
        <fullName evidence="4">Transmembrane protein 183A</fullName>
    </recommendedName>
</protein>
<proteinExistence type="predicted"/>
<evidence type="ECO:0008006" key="4">
    <source>
        <dbReference type="Google" id="ProtNLM"/>
    </source>
</evidence>
<dbReference type="GO" id="GO:0019005">
    <property type="term" value="C:SCF ubiquitin ligase complex"/>
    <property type="evidence" value="ECO:0007669"/>
    <property type="project" value="TreeGrafter"/>
</dbReference>
<comment type="caution">
    <text evidence="2">The sequence shown here is derived from an EMBL/GenBank/DDBJ whole genome shotgun (WGS) entry which is preliminary data.</text>
</comment>
<keyword evidence="1" id="KW-1133">Transmembrane helix</keyword>
<accession>A0A401P2U2</accession>
<dbReference type="AlphaFoldDB" id="A0A401P2U2"/>
<keyword evidence="3" id="KW-1185">Reference proteome</keyword>